<evidence type="ECO:0000313" key="6">
    <source>
        <dbReference type="Proteomes" id="UP000317977"/>
    </source>
</evidence>
<feature type="repeat" description="TPR" evidence="3">
    <location>
        <begin position="391"/>
        <end position="424"/>
    </location>
</feature>
<protein>
    <submittedName>
        <fullName evidence="5">Cellulose synthase subunit BcsC</fullName>
    </submittedName>
</protein>
<keyword evidence="4" id="KW-0812">Transmembrane</keyword>
<evidence type="ECO:0000256" key="4">
    <source>
        <dbReference type="SAM" id="Phobius"/>
    </source>
</evidence>
<dbReference type="Proteomes" id="UP000317977">
    <property type="component" value="Unassembled WGS sequence"/>
</dbReference>
<feature type="repeat" description="TPR" evidence="3">
    <location>
        <begin position="357"/>
        <end position="390"/>
    </location>
</feature>
<accession>A0A5C6EMB2</accession>
<comment type="caution">
    <text evidence="5">The sequence shown here is derived from an EMBL/GenBank/DDBJ whole genome shotgun (WGS) entry which is preliminary data.</text>
</comment>
<evidence type="ECO:0000256" key="2">
    <source>
        <dbReference type="ARBA" id="ARBA00022803"/>
    </source>
</evidence>
<dbReference type="SMART" id="SM00028">
    <property type="entry name" value="TPR"/>
    <property type="match status" value="9"/>
</dbReference>
<dbReference type="Pfam" id="PF14559">
    <property type="entry name" value="TPR_19"/>
    <property type="match status" value="1"/>
</dbReference>
<keyword evidence="2 3" id="KW-0802">TPR repeat</keyword>
<dbReference type="OrthoDB" id="9790037at2"/>
<feature type="transmembrane region" description="Helical" evidence="4">
    <location>
        <begin position="20"/>
        <end position="44"/>
    </location>
</feature>
<dbReference type="AlphaFoldDB" id="A0A5C6EMB2"/>
<dbReference type="RefSeq" id="WP_146536791.1">
    <property type="nucleotide sequence ID" value="NZ_SJPX01000005.1"/>
</dbReference>
<dbReference type="InterPro" id="IPR019734">
    <property type="entry name" value="TPR_rpt"/>
</dbReference>
<dbReference type="Pfam" id="PF13432">
    <property type="entry name" value="TPR_16"/>
    <property type="match status" value="1"/>
</dbReference>
<evidence type="ECO:0000256" key="3">
    <source>
        <dbReference type="PROSITE-ProRule" id="PRU00339"/>
    </source>
</evidence>
<evidence type="ECO:0000313" key="5">
    <source>
        <dbReference type="EMBL" id="TWU48429.1"/>
    </source>
</evidence>
<keyword evidence="4" id="KW-0472">Membrane</keyword>
<dbReference type="InterPro" id="IPR050498">
    <property type="entry name" value="Ycf3"/>
</dbReference>
<dbReference type="Gene3D" id="1.25.40.10">
    <property type="entry name" value="Tetratricopeptide repeat domain"/>
    <property type="match status" value="3"/>
</dbReference>
<name>A0A5C6EMB2_9BACT</name>
<reference evidence="5 6" key="1">
    <citation type="submission" date="2019-02" db="EMBL/GenBank/DDBJ databases">
        <title>Deep-cultivation of Planctomycetes and their phenomic and genomic characterization uncovers novel biology.</title>
        <authorList>
            <person name="Wiegand S."/>
            <person name="Jogler M."/>
            <person name="Boedeker C."/>
            <person name="Pinto D."/>
            <person name="Vollmers J."/>
            <person name="Rivas-Marin E."/>
            <person name="Kohn T."/>
            <person name="Peeters S.H."/>
            <person name="Heuer A."/>
            <person name="Rast P."/>
            <person name="Oberbeckmann S."/>
            <person name="Bunk B."/>
            <person name="Jeske O."/>
            <person name="Meyerdierks A."/>
            <person name="Storesund J.E."/>
            <person name="Kallscheuer N."/>
            <person name="Luecker S."/>
            <person name="Lage O.M."/>
            <person name="Pohl T."/>
            <person name="Merkel B.J."/>
            <person name="Hornburger P."/>
            <person name="Mueller R.-W."/>
            <person name="Bruemmer F."/>
            <person name="Labrenz M."/>
            <person name="Spormann A.M."/>
            <person name="Op Den Camp H."/>
            <person name="Overmann J."/>
            <person name="Amann R."/>
            <person name="Jetten M.S.M."/>
            <person name="Mascher T."/>
            <person name="Medema M.H."/>
            <person name="Devos D.P."/>
            <person name="Kaster A.-K."/>
            <person name="Ovreas L."/>
            <person name="Rohde M."/>
            <person name="Galperin M.Y."/>
            <person name="Jogler C."/>
        </authorList>
    </citation>
    <scope>NUCLEOTIDE SEQUENCE [LARGE SCALE GENOMIC DNA]</scope>
    <source>
        <strain evidence="5 6">Poly59</strain>
    </source>
</reference>
<proteinExistence type="predicted"/>
<keyword evidence="4" id="KW-1133">Transmembrane helix</keyword>
<dbReference type="InterPro" id="IPR011990">
    <property type="entry name" value="TPR-like_helical_dom_sf"/>
</dbReference>
<dbReference type="PANTHER" id="PTHR44858">
    <property type="entry name" value="TETRATRICOPEPTIDE REPEAT PROTEIN 6"/>
    <property type="match status" value="1"/>
</dbReference>
<dbReference type="PANTHER" id="PTHR44858:SF1">
    <property type="entry name" value="UDP-N-ACETYLGLUCOSAMINE--PEPTIDE N-ACETYLGLUCOSAMINYLTRANSFERASE SPINDLY-RELATED"/>
    <property type="match status" value="1"/>
</dbReference>
<dbReference type="EMBL" id="SJPX01000005">
    <property type="protein sequence ID" value="TWU48429.1"/>
    <property type="molecule type" value="Genomic_DNA"/>
</dbReference>
<keyword evidence="6" id="KW-1185">Reference proteome</keyword>
<sequence length="761" mass="82215">MKIHFLKTNRRYTRTIKRLFSDVALLPIAVVGLIGILWLLAILFKSGSKNAGEPSVAARVTGVAGLGSGHDGDPSANVTMPNLSDSEASVVADTSPTGKLLTEAYRYFLAADPHTALAVLQADRSEDADPRITLATGVCKLFMGETGEATSTLGVVGRALPPRFHQPHLYESVGHLAEEKWSEAIDAANRCIQRCPDCRAGYLVDGFAKNENGDPMGAVLSFSHLIRIAPDESLGWTLRSVAYEQLGNGELANRDMKRAGALIATGQPSAANWIESGQEAPSLDPKVAVDRLMNITSIADWAEGFSQSVSRSERDATLASRVESPLTIKEALQIASNGDIALACAQLESRARVDATSNVLRTLGILQIDVQRHADSIRTLTRVLEANPDDAAAYVARGIAYAKLGNWDSVIADFSQAIRVEPGNPVAYANRAAAWASLGDHDKAIADYERAEQVAKPSTDILVEHAGLLIQKGDFRKANKLLTMPTVAQSDSPNALKYKAQIAMERQDISAAVEAIDHSLKLAPGQVDSWRIRIRIFKQSGDIVEALRSAEQLIASGKGDADDRFEFACLLHQTGRPADSLAVLNELIAVDRTRSEWLIRRGKVRTDLAELDSAVDDFSAAIRIDGKTADLLMRRSVNLLAMEKMTSQAILDLEAALEMGLPKSKESRLVLARAYLKQGSSEPALKHLKIATSEFPSDPRVWMTAGDAFEQSGDLAKAKVCFDRAAEKINEGNTASGLSADAALALAVQRRLESLRTDRLE</sequence>
<gene>
    <name evidence="5" type="ORF">Poly59_52770</name>
</gene>
<evidence type="ECO:0000256" key="1">
    <source>
        <dbReference type="ARBA" id="ARBA00022737"/>
    </source>
</evidence>
<dbReference type="SUPFAM" id="SSF48452">
    <property type="entry name" value="TPR-like"/>
    <property type="match status" value="2"/>
</dbReference>
<organism evidence="5 6">
    <name type="scientific">Rubripirellula reticaptiva</name>
    <dbReference type="NCBI Taxonomy" id="2528013"/>
    <lineage>
        <taxon>Bacteria</taxon>
        <taxon>Pseudomonadati</taxon>
        <taxon>Planctomycetota</taxon>
        <taxon>Planctomycetia</taxon>
        <taxon>Pirellulales</taxon>
        <taxon>Pirellulaceae</taxon>
        <taxon>Rubripirellula</taxon>
    </lineage>
</organism>
<keyword evidence="1" id="KW-0677">Repeat</keyword>
<dbReference type="PROSITE" id="PS50005">
    <property type="entry name" value="TPR"/>
    <property type="match status" value="2"/>
</dbReference>